<reference evidence="1" key="1">
    <citation type="submission" date="2022-07" db="EMBL/GenBank/DDBJ databases">
        <title>Phylogenomic reconstructions and comparative analyses of Kickxellomycotina fungi.</title>
        <authorList>
            <person name="Reynolds N.K."/>
            <person name="Stajich J.E."/>
            <person name="Barry K."/>
            <person name="Grigoriev I.V."/>
            <person name="Crous P."/>
            <person name="Smith M.E."/>
        </authorList>
    </citation>
    <scope>NUCLEOTIDE SEQUENCE</scope>
    <source>
        <strain evidence="1">CBS 190363</strain>
    </source>
</reference>
<evidence type="ECO:0000313" key="1">
    <source>
        <dbReference type="EMBL" id="KAJ2899002.1"/>
    </source>
</evidence>
<keyword evidence="2" id="KW-1185">Reference proteome</keyword>
<dbReference type="EMBL" id="JANBVB010000040">
    <property type="protein sequence ID" value="KAJ2899002.1"/>
    <property type="molecule type" value="Genomic_DNA"/>
</dbReference>
<protein>
    <submittedName>
        <fullName evidence="1">Ras- protein Rab-7A</fullName>
    </submittedName>
</protein>
<organism evidence="1 2">
    <name type="scientific">Coemansia aciculifera</name>
    <dbReference type="NCBI Taxonomy" id="417176"/>
    <lineage>
        <taxon>Eukaryota</taxon>
        <taxon>Fungi</taxon>
        <taxon>Fungi incertae sedis</taxon>
        <taxon>Zoopagomycota</taxon>
        <taxon>Kickxellomycotina</taxon>
        <taxon>Kickxellomycetes</taxon>
        <taxon>Kickxellales</taxon>
        <taxon>Kickxellaceae</taxon>
        <taxon>Coemansia</taxon>
    </lineage>
</organism>
<name>A0ACC1M8W6_9FUNG</name>
<gene>
    <name evidence="1" type="primary">RAB7A</name>
    <name evidence="1" type="ORF">IWW38_001156</name>
</gene>
<sequence length="235" mass="26179">MLGGTGSGKTSLRNYFLYNNHTGLYTPTTNSDFVSTYITLEGEEMVAMQIWDTSECKSDLLTTQSLSQDADGIILVYDGDSRLSSLLALEKHLATVAAVSKTRRNKLPIVLVQTKCDLRDGDEQKRKVEVERVKEFCLTHLQIDDIQCIETSARTGQGVALAFQTIAELCYSQWRGAMTPDLSMRSAKARPSRHGDPIAYHAFEFETSSGAKRRHGCSSATGRLKRNLRRLFCLS</sequence>
<comment type="caution">
    <text evidence="1">The sequence shown here is derived from an EMBL/GenBank/DDBJ whole genome shotgun (WGS) entry which is preliminary data.</text>
</comment>
<accession>A0ACC1M8W6</accession>
<evidence type="ECO:0000313" key="2">
    <source>
        <dbReference type="Proteomes" id="UP001139981"/>
    </source>
</evidence>
<dbReference type="Proteomes" id="UP001139981">
    <property type="component" value="Unassembled WGS sequence"/>
</dbReference>
<proteinExistence type="predicted"/>